<organism evidence="3 4">
    <name type="scientific">Phoenix dactylifera</name>
    <name type="common">Date palm</name>
    <dbReference type="NCBI Taxonomy" id="42345"/>
    <lineage>
        <taxon>Eukaryota</taxon>
        <taxon>Viridiplantae</taxon>
        <taxon>Streptophyta</taxon>
        <taxon>Embryophyta</taxon>
        <taxon>Tracheophyta</taxon>
        <taxon>Spermatophyta</taxon>
        <taxon>Magnoliopsida</taxon>
        <taxon>Liliopsida</taxon>
        <taxon>Arecaceae</taxon>
        <taxon>Coryphoideae</taxon>
        <taxon>Phoeniceae</taxon>
        <taxon>Phoenix</taxon>
    </lineage>
</organism>
<reference evidence="4" key="2">
    <citation type="submission" date="2025-08" db="UniProtKB">
        <authorList>
            <consortium name="RefSeq"/>
        </authorList>
    </citation>
    <scope>IDENTIFICATION</scope>
    <source>
        <tissue evidence="4">Young leaves</tissue>
    </source>
</reference>
<feature type="transmembrane region" description="Helical" evidence="2">
    <location>
        <begin position="65"/>
        <end position="87"/>
    </location>
</feature>
<keyword evidence="3" id="KW-1185">Reference proteome</keyword>
<dbReference type="Pfam" id="PF05553">
    <property type="entry name" value="DUF761"/>
    <property type="match status" value="1"/>
</dbReference>
<dbReference type="RefSeq" id="XP_038971956.1">
    <property type="nucleotide sequence ID" value="XM_039116028.1"/>
</dbReference>
<feature type="region of interest" description="Disordered" evidence="1">
    <location>
        <begin position="208"/>
        <end position="228"/>
    </location>
</feature>
<keyword evidence="2" id="KW-0812">Transmembrane</keyword>
<name>A0A8B8ZCX6_PHODC</name>
<protein>
    <submittedName>
        <fullName evidence="4">Uncharacterized protein LOC103716329</fullName>
    </submittedName>
</protein>
<evidence type="ECO:0000313" key="3">
    <source>
        <dbReference type="Proteomes" id="UP000228380"/>
    </source>
</evidence>
<dbReference type="AlphaFoldDB" id="A0A8B8ZCX6"/>
<dbReference type="GeneID" id="103716329"/>
<keyword evidence="2" id="KW-0472">Membrane</keyword>
<reference evidence="3" key="1">
    <citation type="journal article" date="2019" name="Nat. Commun.">
        <title>Genome-wide association mapping of date palm fruit traits.</title>
        <authorList>
            <person name="Hazzouri K.M."/>
            <person name="Gros-Balthazard M."/>
            <person name="Flowers J.M."/>
            <person name="Copetti D."/>
            <person name="Lemansour A."/>
            <person name="Lebrun M."/>
            <person name="Masmoudi K."/>
            <person name="Ferrand S."/>
            <person name="Dhar M.I."/>
            <person name="Fresquez Z.A."/>
            <person name="Rosas U."/>
            <person name="Zhang J."/>
            <person name="Talag J."/>
            <person name="Lee S."/>
            <person name="Kudrna D."/>
            <person name="Powell R.F."/>
            <person name="Leitch I.J."/>
            <person name="Krueger R.R."/>
            <person name="Wing R.A."/>
            <person name="Amiri K.M.A."/>
            <person name="Purugganan M.D."/>
        </authorList>
    </citation>
    <scope>NUCLEOTIDE SEQUENCE [LARGE SCALE GENOMIC DNA]</scope>
    <source>
        <strain evidence="3">cv. Khalas</strain>
    </source>
</reference>
<feature type="transmembrane region" description="Helical" evidence="2">
    <location>
        <begin position="36"/>
        <end position="53"/>
    </location>
</feature>
<proteinExistence type="predicted"/>
<accession>A0A8B8ZCX6</accession>
<evidence type="ECO:0000256" key="2">
    <source>
        <dbReference type="SAM" id="Phobius"/>
    </source>
</evidence>
<dbReference type="PANTHER" id="PTHR34059:SF1">
    <property type="entry name" value="EXPRESSED PROTEIN"/>
    <property type="match status" value="1"/>
</dbReference>
<dbReference type="Proteomes" id="UP000228380">
    <property type="component" value="Chromosome 2"/>
</dbReference>
<keyword evidence="2" id="KW-1133">Transmembrane helix</keyword>
<gene>
    <name evidence="4" type="primary">LOC103716329</name>
</gene>
<sequence>MAEPNPPLHPSKLPTPKYRTPNPPAQQSSARFLSSFLYKVIFVTVFIALLPLFPSQAPESVNQSIFTRSWELLHLLIVGIAISYGLFSRRNTEPEPEKEAAWKVDSPQSYISQILHVSSDLDDDEVDSPHGPLDESKIQTWSSQYYPNNPVVVVKKGWNRCRPCNQDSGLLDSCNEFIDGHSGSVNGIEESRNFDALNSKNVPEGRAVLPSPIPWRSRSGRMEVKDESASGTGSLDLIIKRRNEAEIYSVGRSVRTVRAKDVPSTMPDRATKIGGAEQSFGYEPHQPPPIPKYQAEKENEFIMEKVIVSSDESDADDAASEASDHVLVSNPAAEAAPEANEVDKKADEFIAKFREQIRLQRIESIKRSTGQRGLRNPK</sequence>
<feature type="region of interest" description="Disordered" evidence="1">
    <location>
        <begin position="1"/>
        <end position="26"/>
    </location>
</feature>
<dbReference type="PANTHER" id="PTHR34059">
    <property type="entry name" value="EXPRESSED PROTEIN"/>
    <property type="match status" value="1"/>
</dbReference>
<dbReference type="KEGG" id="pda:103716329"/>
<dbReference type="OrthoDB" id="1080706at2759"/>
<dbReference type="InterPro" id="IPR008480">
    <property type="entry name" value="DUF761_pln"/>
</dbReference>
<evidence type="ECO:0000256" key="1">
    <source>
        <dbReference type="SAM" id="MobiDB-lite"/>
    </source>
</evidence>
<evidence type="ECO:0000313" key="4">
    <source>
        <dbReference type="RefSeq" id="XP_038971956.1"/>
    </source>
</evidence>